<dbReference type="AlphaFoldDB" id="A0A239PJY5"/>
<keyword evidence="4" id="KW-1185">Reference proteome</keyword>
<gene>
    <name evidence="3" type="ORF">SAMN06297382_0353</name>
</gene>
<feature type="transmembrane region" description="Helical" evidence="1">
    <location>
        <begin position="172"/>
        <end position="189"/>
    </location>
</feature>
<evidence type="ECO:0000313" key="4">
    <source>
        <dbReference type="Proteomes" id="UP000198346"/>
    </source>
</evidence>
<protein>
    <recommendedName>
        <fullName evidence="2">CAAX prenyl protease 2/Lysostaphin resistance protein A-like domain-containing protein</fullName>
    </recommendedName>
</protein>
<organism evidence="3 4">
    <name type="scientific">Amphiplicatus metriothermophilus</name>
    <dbReference type="NCBI Taxonomy" id="1519374"/>
    <lineage>
        <taxon>Bacteria</taxon>
        <taxon>Pseudomonadati</taxon>
        <taxon>Pseudomonadota</taxon>
        <taxon>Alphaproteobacteria</taxon>
        <taxon>Parvularculales</taxon>
        <taxon>Parvularculaceae</taxon>
        <taxon>Amphiplicatus</taxon>
    </lineage>
</organism>
<dbReference type="Pfam" id="PF02517">
    <property type="entry name" value="Rce1-like"/>
    <property type="match status" value="1"/>
</dbReference>
<dbReference type="GO" id="GO:0004175">
    <property type="term" value="F:endopeptidase activity"/>
    <property type="evidence" value="ECO:0007669"/>
    <property type="project" value="UniProtKB-ARBA"/>
</dbReference>
<feature type="domain" description="CAAX prenyl protease 2/Lysostaphin resistance protein A-like" evidence="2">
    <location>
        <begin position="134"/>
        <end position="234"/>
    </location>
</feature>
<dbReference type="InterPro" id="IPR003675">
    <property type="entry name" value="Rce1/LyrA-like_dom"/>
</dbReference>
<dbReference type="NCBIfam" id="NF047635">
    <property type="entry name" value="CPBP_Sphingo"/>
    <property type="match status" value="1"/>
</dbReference>
<feature type="transmembrane region" description="Helical" evidence="1">
    <location>
        <begin position="195"/>
        <end position="216"/>
    </location>
</feature>
<evidence type="ECO:0000256" key="1">
    <source>
        <dbReference type="SAM" id="Phobius"/>
    </source>
</evidence>
<evidence type="ECO:0000259" key="2">
    <source>
        <dbReference type="Pfam" id="PF02517"/>
    </source>
</evidence>
<feature type="transmembrane region" description="Helical" evidence="1">
    <location>
        <begin position="100"/>
        <end position="121"/>
    </location>
</feature>
<keyword evidence="1" id="KW-1133">Transmembrane helix</keyword>
<accession>A0A239PJY5</accession>
<keyword evidence="1" id="KW-0812">Transmembrane</keyword>
<reference evidence="3 4" key="1">
    <citation type="submission" date="2017-07" db="EMBL/GenBank/DDBJ databases">
        <authorList>
            <person name="Sun Z.S."/>
            <person name="Albrecht U."/>
            <person name="Echele G."/>
            <person name="Lee C.C."/>
        </authorList>
    </citation>
    <scope>NUCLEOTIDE SEQUENCE [LARGE SCALE GENOMIC DNA]</scope>
    <source>
        <strain evidence="3 4">CGMCC 1.12710</strain>
    </source>
</reference>
<feature type="transmembrane region" description="Helical" evidence="1">
    <location>
        <begin position="69"/>
        <end position="88"/>
    </location>
</feature>
<sequence length="240" mass="25463">MTPMQNELMTVGLHVGVVAALGFAGAAVFRGSFRPAWFAGALALYIVYDALLTRGFWTLPDMFPGSEWNWTGKLLSFAGMAVAAVLLGRRKVGATLRQAPGSRAAWVVFVVLAAALFALAWRTGDGRPDDLETIAFQWTMPGLDEELFFRGALLVALNEAFAACARIFGAPIGYGGLLTAVLFGLVHALDYGAAGVGFDAMTFAATGGPSLILLWMREKTGSLLLPVLAHNVSNGAFTLF</sequence>
<keyword evidence="1" id="KW-0472">Membrane</keyword>
<feature type="transmembrane region" description="Helical" evidence="1">
    <location>
        <begin position="36"/>
        <end position="57"/>
    </location>
</feature>
<name>A0A239PJY5_9PROT</name>
<dbReference type="RefSeq" id="WP_089410863.1">
    <property type="nucleotide sequence ID" value="NZ_FZQA01000001.1"/>
</dbReference>
<dbReference type="GO" id="GO:0080120">
    <property type="term" value="P:CAAX-box protein maturation"/>
    <property type="evidence" value="ECO:0007669"/>
    <property type="project" value="UniProtKB-ARBA"/>
</dbReference>
<feature type="transmembrane region" description="Helical" evidence="1">
    <location>
        <begin position="12"/>
        <end position="29"/>
    </location>
</feature>
<proteinExistence type="predicted"/>
<evidence type="ECO:0000313" key="3">
    <source>
        <dbReference type="EMBL" id="SNT67860.1"/>
    </source>
</evidence>
<dbReference type="Proteomes" id="UP000198346">
    <property type="component" value="Unassembled WGS sequence"/>
</dbReference>
<dbReference type="EMBL" id="FZQA01000001">
    <property type="protein sequence ID" value="SNT67860.1"/>
    <property type="molecule type" value="Genomic_DNA"/>
</dbReference>
<dbReference type="OrthoDB" id="877230at2"/>